<dbReference type="KEGG" id="rah:Rahaq_0792"/>
<dbReference type="Proteomes" id="UP001598201">
    <property type="component" value="Unassembled WGS sequence"/>
</dbReference>
<protein>
    <submittedName>
        <fullName evidence="2">DUF2000 domain-containing protein</fullName>
    </submittedName>
</protein>
<sequence length="138" mass="14870">MADKLRVAIILNPELPPGLLANTAGVIGIGLAAKFPMLAGSSLTDAKGVTTDTISKTPLPILQATPDHIKALMFKALDAAGERSVVPFPAFARTMHQFEQYEMTFPLRDLYDEVIDGVGLVGPEKWIKSLTGNLKLLR</sequence>
<dbReference type="HOGENOM" id="CLU_121942_2_0_6"/>
<dbReference type="EMBL" id="CP002505">
    <property type="protein sequence ID" value="ADW72419.1"/>
    <property type="molecule type" value="Genomic_DNA"/>
</dbReference>
<dbReference type="InterPro" id="IPR017021">
    <property type="entry name" value="UCP033763"/>
</dbReference>
<dbReference type="Pfam" id="PF09391">
    <property type="entry name" value="DUF2000"/>
    <property type="match status" value="1"/>
</dbReference>
<dbReference type="Gene3D" id="3.40.1490.10">
    <property type="entry name" value="Bit1"/>
    <property type="match status" value="1"/>
</dbReference>
<proteinExistence type="predicted"/>
<dbReference type="InterPro" id="IPR018988">
    <property type="entry name" value="DUF2000"/>
</dbReference>
<gene>
    <name evidence="1" type="ordered locus">Rahaq_0792</name>
    <name evidence="2" type="ORF">ACFPK4_05615</name>
</gene>
<accession>A0A0H3F688</accession>
<dbReference type="Proteomes" id="UP000007257">
    <property type="component" value="Chromosome"/>
</dbReference>
<dbReference type="SUPFAM" id="SSF102462">
    <property type="entry name" value="Peptidyl-tRNA hydrolase II"/>
    <property type="match status" value="1"/>
</dbReference>
<dbReference type="InterPro" id="IPR023476">
    <property type="entry name" value="Pep_tRNA_hydro_II_dom_sf"/>
</dbReference>
<dbReference type="eggNOG" id="COG4954">
    <property type="taxonomic scope" value="Bacteria"/>
</dbReference>
<dbReference type="RefSeq" id="WP_013574124.1">
    <property type="nucleotide sequence ID" value="NC_015061.1"/>
</dbReference>
<evidence type="ECO:0000313" key="3">
    <source>
        <dbReference type="Proteomes" id="UP000007257"/>
    </source>
</evidence>
<evidence type="ECO:0000313" key="1">
    <source>
        <dbReference type="EMBL" id="ADW72419.1"/>
    </source>
</evidence>
<evidence type="ECO:0000313" key="2">
    <source>
        <dbReference type="EMBL" id="MFD3223000.1"/>
    </source>
</evidence>
<reference evidence="2 4" key="3">
    <citation type="submission" date="2024-09" db="EMBL/GenBank/DDBJ databases">
        <title>Genomes of Rahnella.</title>
        <authorList>
            <person name="Mnguni F.C."/>
            <person name="Shin G.Y."/>
            <person name="Coutinho T."/>
        </authorList>
    </citation>
    <scope>NUCLEOTIDE SEQUENCE [LARGE SCALE GENOMIC DNA]</scope>
    <source>
        <strain evidence="2 4">20WA0057</strain>
    </source>
</reference>
<evidence type="ECO:0000313" key="4">
    <source>
        <dbReference type="Proteomes" id="UP001598201"/>
    </source>
</evidence>
<dbReference type="OrthoDB" id="8667190at2"/>
<name>A0A0H3F688_RAHSY</name>
<dbReference type="PIRSF" id="PIRSF033736">
    <property type="entry name" value="UCP033763"/>
    <property type="match status" value="1"/>
</dbReference>
<dbReference type="AlphaFoldDB" id="A0A0H3F688"/>
<reference evidence="3" key="1">
    <citation type="submission" date="2011-01" db="EMBL/GenBank/DDBJ databases">
        <title>Complete sequence of chromosome of Rahnella sp. Y9602.</title>
        <authorList>
            <consortium name="US DOE Joint Genome Institute"/>
            <person name="Lucas S."/>
            <person name="Copeland A."/>
            <person name="Lapidus A."/>
            <person name="Cheng J.-F."/>
            <person name="Goodwin L."/>
            <person name="Pitluck S."/>
            <person name="Lu M."/>
            <person name="Detter J.C."/>
            <person name="Han C."/>
            <person name="Tapia R."/>
            <person name="Land M."/>
            <person name="Hauser L."/>
            <person name="Kyrpides N."/>
            <person name="Ivanova N."/>
            <person name="Ovchinnikova G."/>
            <person name="Pagani I."/>
            <person name="Sobecky P.A."/>
            <person name="Martinez R.J."/>
            <person name="Woyke T."/>
        </authorList>
    </citation>
    <scope>NUCLEOTIDE SEQUENCE [LARGE SCALE GENOMIC DNA]</scope>
    <source>
        <strain evidence="3">Y9602</strain>
    </source>
</reference>
<dbReference type="EMBL" id="JBHUCJ010000008">
    <property type="protein sequence ID" value="MFD3223000.1"/>
    <property type="molecule type" value="Genomic_DNA"/>
</dbReference>
<dbReference type="GeneID" id="95418519"/>
<keyword evidence="4" id="KW-1185">Reference proteome</keyword>
<reference evidence="1 3" key="2">
    <citation type="journal article" date="2012" name="J. Bacteriol.">
        <title>Complete Genome Sequence of Rahnella sp. Strain Y9602, a Gammaproteobacterium Isolate from Metal- and Radionuclide-Contaminated Soil.</title>
        <authorList>
            <person name="Martinez R.J."/>
            <person name="Bruce D."/>
            <person name="Detter C."/>
            <person name="Goodwin L.A."/>
            <person name="Han J."/>
            <person name="Han C.S."/>
            <person name="Held B."/>
            <person name="Land M.L."/>
            <person name="Mikhailova N."/>
            <person name="Nolan M."/>
            <person name="Pennacchio L."/>
            <person name="Pitluck S."/>
            <person name="Tapia R."/>
            <person name="Woyke T."/>
            <person name="Sobecky P.A."/>
        </authorList>
    </citation>
    <scope>NUCLEOTIDE SEQUENCE [LARGE SCALE GENOMIC DNA]</scope>
    <source>
        <strain evidence="1 3">Y9602</strain>
    </source>
</reference>
<organism evidence="1 3">
    <name type="scientific">Rahnella sp. (strain Y9602)</name>
    <dbReference type="NCBI Taxonomy" id="2703885"/>
    <lineage>
        <taxon>Bacteria</taxon>
        <taxon>Pseudomonadati</taxon>
        <taxon>Pseudomonadota</taxon>
        <taxon>Gammaproteobacteria</taxon>
        <taxon>Enterobacterales</taxon>
        <taxon>Yersiniaceae</taxon>
        <taxon>Rahnella</taxon>
    </lineage>
</organism>